<dbReference type="SMR" id="A0A3B6BYZ8"/>
<dbReference type="Gene3D" id="1.20.5.4130">
    <property type="match status" value="1"/>
</dbReference>
<protein>
    <recommendedName>
        <fullName evidence="10">Rx N-terminal domain-containing protein</fullName>
    </recommendedName>
</protein>
<dbReference type="InterPro" id="IPR002182">
    <property type="entry name" value="NB-ARC"/>
</dbReference>
<dbReference type="EnsemblPlants" id="TraesCS2B02G084900.2">
    <property type="protein sequence ID" value="TraesCS2B02G084900.2"/>
    <property type="gene ID" value="TraesCS2B02G084900"/>
</dbReference>
<dbReference type="OrthoDB" id="673289at2759"/>
<evidence type="ECO:0000256" key="2">
    <source>
        <dbReference type="ARBA" id="ARBA00022614"/>
    </source>
</evidence>
<accession>A0A3B6BYZ8</accession>
<dbReference type="InterPro" id="IPR027417">
    <property type="entry name" value="P-loop_NTPase"/>
</dbReference>
<dbReference type="GO" id="GO:0006952">
    <property type="term" value="P:defense response"/>
    <property type="evidence" value="ECO:0007669"/>
    <property type="project" value="UniProtKB-KW"/>
</dbReference>
<keyword evidence="3" id="KW-0677">Repeat</keyword>
<organism evidence="8">
    <name type="scientific">Triticum aestivum</name>
    <name type="common">Wheat</name>
    <dbReference type="NCBI Taxonomy" id="4565"/>
    <lineage>
        <taxon>Eukaryota</taxon>
        <taxon>Viridiplantae</taxon>
        <taxon>Streptophyta</taxon>
        <taxon>Embryophyta</taxon>
        <taxon>Tracheophyta</taxon>
        <taxon>Spermatophyta</taxon>
        <taxon>Magnoliopsida</taxon>
        <taxon>Liliopsida</taxon>
        <taxon>Poales</taxon>
        <taxon>Poaceae</taxon>
        <taxon>BOP clade</taxon>
        <taxon>Pooideae</taxon>
        <taxon>Triticodae</taxon>
        <taxon>Triticeae</taxon>
        <taxon>Triticinae</taxon>
        <taxon>Triticum</taxon>
    </lineage>
</organism>
<dbReference type="PANTHER" id="PTHR19338">
    <property type="entry name" value="TRANSLOCASE OF INNER MITOCHONDRIAL MEMBRANE 13 HOMOLOG"/>
    <property type="match status" value="1"/>
</dbReference>
<dbReference type="Gramene" id="TraesCS2B03G0192300.1">
    <property type="protein sequence ID" value="TraesCS2B03G0192300.1.CDS"/>
    <property type="gene ID" value="TraesCS2B03G0192300"/>
</dbReference>
<dbReference type="PANTHER" id="PTHR19338:SF71">
    <property type="entry name" value="AAA+ ATPASE DOMAIN-CONTAINING PROTEIN"/>
    <property type="match status" value="1"/>
</dbReference>
<evidence type="ECO:0000313" key="9">
    <source>
        <dbReference type="Proteomes" id="UP000019116"/>
    </source>
</evidence>
<evidence type="ECO:0000313" key="8">
    <source>
        <dbReference type="EnsemblPlants" id="TraesCS2B02G084900.2"/>
    </source>
</evidence>
<keyword evidence="2" id="KW-0433">Leucine-rich repeat</keyword>
<keyword evidence="9" id="KW-1185">Reference proteome</keyword>
<dbReference type="InterPro" id="IPR041118">
    <property type="entry name" value="Rx_N"/>
</dbReference>
<proteinExistence type="inferred from homology"/>
<dbReference type="Proteomes" id="UP000019116">
    <property type="component" value="Chromosome 2B"/>
</dbReference>
<dbReference type="GO" id="GO:0043531">
    <property type="term" value="F:ADP binding"/>
    <property type="evidence" value="ECO:0007669"/>
    <property type="project" value="InterPro"/>
</dbReference>
<evidence type="ECO:0000259" key="7">
    <source>
        <dbReference type="Pfam" id="PF18052"/>
    </source>
</evidence>
<evidence type="ECO:0000256" key="5">
    <source>
        <dbReference type="ARBA" id="ARBA00022821"/>
    </source>
</evidence>
<dbReference type="SUPFAM" id="SSF52540">
    <property type="entry name" value="P-loop containing nucleoside triphosphate hydrolases"/>
    <property type="match status" value="1"/>
</dbReference>
<dbReference type="InterPro" id="IPR038005">
    <property type="entry name" value="RX-like_CC"/>
</dbReference>
<keyword evidence="4" id="KW-0547">Nucleotide-binding</keyword>
<comment type="similarity">
    <text evidence="1">Belongs to the disease resistance NB-LRR family.</text>
</comment>
<dbReference type="Gene3D" id="3.40.50.300">
    <property type="entry name" value="P-loop containing nucleotide triphosphate hydrolases"/>
    <property type="match status" value="1"/>
</dbReference>
<dbReference type="AlphaFoldDB" id="A0A3B6BYZ8"/>
<dbReference type="Pfam" id="PF00931">
    <property type="entry name" value="NB-ARC"/>
    <property type="match status" value="1"/>
</dbReference>
<dbReference type="Gramene" id="TraesCS2B02G084900.2">
    <property type="protein sequence ID" value="TraesCS2B02G084900.2"/>
    <property type="gene ID" value="TraesCS2B02G084900"/>
</dbReference>
<feature type="domain" description="NB-ARC" evidence="6">
    <location>
        <begin position="208"/>
        <end position="310"/>
    </location>
</feature>
<dbReference type="Pfam" id="PF18052">
    <property type="entry name" value="Rx_N"/>
    <property type="match status" value="1"/>
</dbReference>
<evidence type="ECO:0000259" key="6">
    <source>
        <dbReference type="Pfam" id="PF00931"/>
    </source>
</evidence>
<reference evidence="8" key="1">
    <citation type="submission" date="2018-08" db="EMBL/GenBank/DDBJ databases">
        <authorList>
            <person name="Rossello M."/>
        </authorList>
    </citation>
    <scope>NUCLEOTIDE SEQUENCE [LARGE SCALE GENOMIC DNA]</scope>
    <source>
        <strain evidence="8">cv. Chinese Spring</strain>
    </source>
</reference>
<evidence type="ECO:0000256" key="1">
    <source>
        <dbReference type="ARBA" id="ARBA00008894"/>
    </source>
</evidence>
<feature type="domain" description="Disease resistance N-terminal" evidence="7">
    <location>
        <begin position="7"/>
        <end position="91"/>
    </location>
</feature>
<evidence type="ECO:0008006" key="10">
    <source>
        <dbReference type="Google" id="ProtNLM"/>
    </source>
</evidence>
<dbReference type="CDD" id="cd14798">
    <property type="entry name" value="RX-CC_like"/>
    <property type="match status" value="1"/>
</dbReference>
<reference evidence="8" key="2">
    <citation type="submission" date="2018-10" db="UniProtKB">
        <authorList>
            <consortium name="EnsemblPlants"/>
        </authorList>
    </citation>
    <scope>IDENTIFICATION</scope>
</reference>
<name>A0A3B6BYZ8_WHEAT</name>
<evidence type="ECO:0000256" key="4">
    <source>
        <dbReference type="ARBA" id="ARBA00022741"/>
    </source>
</evidence>
<sequence length="329" mass="37048">MDVVTGAMESLLPKLGELLVGEYRLQKGVKKDVESLEREMKSMHAALTKVAKVPRDQLDQQVKIWADEIRELSYDAEDVVDKFLVSIEGSNPTVNSSKLKGLMEKITSLFTKGKTRHLIANAIKDIKDRAQEVADLRDRCKVDDAVANAASINNTIDPRILALYKDQKDLVGIEDARDQLTERLTHDEGDTSNQPLQIVSIVGPGGLVLKDILLELELGNSMSDIATLDERQVINKLRDLLQDKRYFIIIDDIWDLKAWGIIKCALLDNNRGSRVITTTRILEVAANTGNVYKLEPLSPDLSEELFYTRLFGGKDKCPYRKRVSLRFIL</sequence>
<keyword evidence="5" id="KW-0611">Plant defense</keyword>
<evidence type="ECO:0000256" key="3">
    <source>
        <dbReference type="ARBA" id="ARBA00022737"/>
    </source>
</evidence>